<proteinExistence type="predicted"/>
<dbReference type="GO" id="GO:0004630">
    <property type="term" value="F:phospholipase D activity"/>
    <property type="evidence" value="ECO:0007669"/>
    <property type="project" value="UniProtKB-EC"/>
</dbReference>
<evidence type="ECO:0000256" key="1">
    <source>
        <dbReference type="ARBA" id="ARBA00000798"/>
    </source>
</evidence>
<keyword evidence="2" id="KW-0677">Repeat</keyword>
<dbReference type="EMBL" id="CACRXK020003226">
    <property type="protein sequence ID" value="CAB3997917.1"/>
    <property type="molecule type" value="Genomic_DNA"/>
</dbReference>
<dbReference type="AlphaFoldDB" id="A0A6S7HY89"/>
<dbReference type="GO" id="GO:0060627">
    <property type="term" value="P:regulation of vesicle-mediated transport"/>
    <property type="evidence" value="ECO:0007669"/>
    <property type="project" value="TreeGrafter"/>
</dbReference>
<dbReference type="GO" id="GO:0009395">
    <property type="term" value="P:phospholipid catabolic process"/>
    <property type="evidence" value="ECO:0007669"/>
    <property type="project" value="TreeGrafter"/>
</dbReference>
<evidence type="ECO:0000313" key="4">
    <source>
        <dbReference type="EMBL" id="CAB3997917.1"/>
    </source>
</evidence>
<evidence type="ECO:0000256" key="2">
    <source>
        <dbReference type="ARBA" id="ARBA00022737"/>
    </source>
</evidence>
<evidence type="ECO:0000313" key="5">
    <source>
        <dbReference type="Proteomes" id="UP001152795"/>
    </source>
</evidence>
<dbReference type="SUPFAM" id="SSF56024">
    <property type="entry name" value="Phospholipase D/nuclease"/>
    <property type="match status" value="1"/>
</dbReference>
<dbReference type="Proteomes" id="UP001152795">
    <property type="component" value="Unassembled WGS sequence"/>
</dbReference>
<keyword evidence="5" id="KW-1185">Reference proteome</keyword>
<evidence type="ECO:0000256" key="3">
    <source>
        <dbReference type="ARBA" id="ARBA00023098"/>
    </source>
</evidence>
<organism evidence="4 5">
    <name type="scientific">Paramuricea clavata</name>
    <name type="common">Red gorgonian</name>
    <name type="synonym">Violescent sea-whip</name>
    <dbReference type="NCBI Taxonomy" id="317549"/>
    <lineage>
        <taxon>Eukaryota</taxon>
        <taxon>Metazoa</taxon>
        <taxon>Cnidaria</taxon>
        <taxon>Anthozoa</taxon>
        <taxon>Octocorallia</taxon>
        <taxon>Malacalcyonacea</taxon>
        <taxon>Plexauridae</taxon>
        <taxon>Paramuricea</taxon>
    </lineage>
</organism>
<accession>A0A6S7HY89</accession>
<dbReference type="OrthoDB" id="14911at2759"/>
<reference evidence="4" key="1">
    <citation type="submission" date="2020-04" db="EMBL/GenBank/DDBJ databases">
        <authorList>
            <person name="Alioto T."/>
            <person name="Alioto T."/>
            <person name="Gomez Garrido J."/>
        </authorList>
    </citation>
    <scope>NUCLEOTIDE SEQUENCE</scope>
    <source>
        <strain evidence="4">A484AB</strain>
    </source>
</reference>
<gene>
    <name evidence="4" type="ORF">PACLA_8A038634</name>
</gene>
<dbReference type="PANTHER" id="PTHR18896:SF76">
    <property type="entry name" value="PHOSPHOLIPASE"/>
    <property type="match status" value="1"/>
</dbReference>
<keyword evidence="3" id="KW-0443">Lipid metabolism</keyword>
<name>A0A6S7HY89_PARCT</name>
<dbReference type="PANTHER" id="PTHR18896">
    <property type="entry name" value="PHOSPHOLIPASE D"/>
    <property type="match status" value="1"/>
</dbReference>
<dbReference type="InterPro" id="IPR015679">
    <property type="entry name" value="PLipase_D_fam"/>
</dbReference>
<protein>
    <submittedName>
        <fullName evidence="4">Phospholipase D1-like</fullName>
    </submittedName>
</protein>
<sequence>ELTVFCWTHRKQSEWMAEIVRTMADTGSDWTKEHAYDSYAPQRQSVPAQWFVDGEDYFYAVSKALDEAKEEIYITDWW</sequence>
<feature type="non-terminal residue" evidence="4">
    <location>
        <position position="1"/>
    </location>
</feature>
<comment type="catalytic activity">
    <reaction evidence="1">
        <text>a 1,2-diacyl-sn-glycero-3-phosphocholine + H2O = a 1,2-diacyl-sn-glycero-3-phosphate + choline + H(+)</text>
        <dbReference type="Rhea" id="RHEA:14445"/>
        <dbReference type="ChEBI" id="CHEBI:15354"/>
        <dbReference type="ChEBI" id="CHEBI:15377"/>
        <dbReference type="ChEBI" id="CHEBI:15378"/>
        <dbReference type="ChEBI" id="CHEBI:57643"/>
        <dbReference type="ChEBI" id="CHEBI:58608"/>
        <dbReference type="EC" id="3.1.4.4"/>
    </reaction>
</comment>
<comment type="caution">
    <text evidence="4">The sequence shown here is derived from an EMBL/GenBank/DDBJ whole genome shotgun (WGS) entry which is preliminary data.</text>
</comment>